<protein>
    <submittedName>
        <fullName evidence="2">Uncharacterized conserved protein</fullName>
    </submittedName>
</protein>
<evidence type="ECO:0000313" key="3">
    <source>
        <dbReference type="Proteomes" id="UP000070960"/>
    </source>
</evidence>
<proteinExistence type="predicted"/>
<dbReference type="EMBL" id="FIIE01000004">
    <property type="protein sequence ID" value="CYV54450.1"/>
    <property type="molecule type" value="Genomic_DNA"/>
</dbReference>
<organism evidence="2 3">
    <name type="scientific">Streptococcus suis</name>
    <dbReference type="NCBI Taxonomy" id="1307"/>
    <lineage>
        <taxon>Bacteria</taxon>
        <taxon>Bacillati</taxon>
        <taxon>Bacillota</taxon>
        <taxon>Bacilli</taxon>
        <taxon>Lactobacillales</taxon>
        <taxon>Streptococcaceae</taxon>
        <taxon>Streptococcus</taxon>
    </lineage>
</organism>
<dbReference type="AlphaFoldDB" id="A0A0Z8JIE0"/>
<gene>
    <name evidence="2" type="ORF">ERS132442_00674</name>
</gene>
<dbReference type="RefSeq" id="WP_044763631.1">
    <property type="nucleotide sequence ID" value="NZ_CECW01000001.1"/>
</dbReference>
<feature type="domain" description="GmrSD restriction endonucleases N-terminal" evidence="1">
    <location>
        <begin position="21"/>
        <end position="214"/>
    </location>
</feature>
<dbReference type="Pfam" id="PF03235">
    <property type="entry name" value="GmrSD_N"/>
    <property type="match status" value="1"/>
</dbReference>
<accession>A0A0Z8JIE0</accession>
<reference evidence="2 3" key="1">
    <citation type="submission" date="2016-02" db="EMBL/GenBank/DDBJ databases">
        <authorList>
            <consortium name="Pathogen Informatics"/>
        </authorList>
    </citation>
    <scope>NUCLEOTIDE SEQUENCE [LARGE SCALE GENOMIC DNA]</scope>
    <source>
        <strain evidence="2 3">LSS80</strain>
    </source>
</reference>
<sequence length="427" mass="50379">MENKVYYGEYSLDYWIELILSKNIILPEYQRNFSWDEAKRKKLIASLKNKEFVPPVTIGSFTKNGVKENLLIDGQQRLTSILLSVLGFFPDRETYKMHTKNKVRKYIDENDDFAGDTDSFTDVINWSFNDLLKEDNLTISKIKSNLEKDKSFKALNNDDEIDRHFLKNTFLGFSYLVPNNSQRGDQQRYYSSVFRNINRQGMALTGQESREALYYLDNSKTDFFKPEFIKLIEGDLSIDFIRYLSILSEYKKNNSAQNLCSGFGGKKEKLEEYYENYINFIIGDKNDNTIEIYISYEELFESNEQLPSGELPHSRYYQNLWDIISNSPLSKTTFESIIDCDMYYFGLIYLIIFEKKVIDSQNWPSIIEKLNKQISDYKAPYLDKQGIPTYDYLKGVYSSYHQKNPSALKYLRERVEKSIEIYREYGL</sequence>
<evidence type="ECO:0000259" key="1">
    <source>
        <dbReference type="Pfam" id="PF03235"/>
    </source>
</evidence>
<evidence type="ECO:0000313" key="2">
    <source>
        <dbReference type="EMBL" id="CYV54450.1"/>
    </source>
</evidence>
<dbReference type="InterPro" id="IPR004919">
    <property type="entry name" value="GmrSD_N"/>
</dbReference>
<dbReference type="Proteomes" id="UP000070960">
    <property type="component" value="Unassembled WGS sequence"/>
</dbReference>
<name>A0A0Z8JIE0_STRSU</name>